<keyword evidence="1" id="KW-1133">Transmembrane helix</keyword>
<accession>A0AAV9IP28</accession>
<protein>
    <submittedName>
        <fullName evidence="2">Uncharacterized protein</fullName>
    </submittedName>
</protein>
<dbReference type="Proteomes" id="UP001300502">
    <property type="component" value="Unassembled WGS sequence"/>
</dbReference>
<organism evidence="2 3">
    <name type="scientific">Galdieria yellowstonensis</name>
    <dbReference type="NCBI Taxonomy" id="3028027"/>
    <lineage>
        <taxon>Eukaryota</taxon>
        <taxon>Rhodophyta</taxon>
        <taxon>Bangiophyceae</taxon>
        <taxon>Galdieriales</taxon>
        <taxon>Galdieriaceae</taxon>
        <taxon>Galdieria</taxon>
    </lineage>
</organism>
<dbReference type="PANTHER" id="PTHR36359:SF1">
    <property type="entry name" value="PROTEIN RESISTANCE TO PHYTOPHTHORA 1, CHLOROPLASTIC"/>
    <property type="match status" value="1"/>
</dbReference>
<name>A0AAV9IP28_9RHOD</name>
<gene>
    <name evidence="2" type="ORF">GAYE_SCF66G6864</name>
</gene>
<dbReference type="AlphaFoldDB" id="A0AAV9IP28"/>
<keyword evidence="1" id="KW-0812">Transmembrane</keyword>
<proteinExistence type="predicted"/>
<feature type="transmembrane region" description="Helical" evidence="1">
    <location>
        <begin position="115"/>
        <end position="134"/>
    </location>
</feature>
<keyword evidence="3" id="KW-1185">Reference proteome</keyword>
<dbReference type="InterPro" id="IPR044966">
    <property type="entry name" value="RPH1"/>
</dbReference>
<feature type="transmembrane region" description="Helical" evidence="1">
    <location>
        <begin position="146"/>
        <end position="164"/>
    </location>
</feature>
<dbReference type="GO" id="GO:0006952">
    <property type="term" value="P:defense response"/>
    <property type="evidence" value="ECO:0007669"/>
    <property type="project" value="InterPro"/>
</dbReference>
<reference evidence="2 3" key="1">
    <citation type="submission" date="2022-07" db="EMBL/GenBank/DDBJ databases">
        <title>Genome-wide signatures of adaptation to extreme environments.</title>
        <authorList>
            <person name="Cho C.H."/>
            <person name="Yoon H.S."/>
        </authorList>
    </citation>
    <scope>NUCLEOTIDE SEQUENCE [LARGE SCALE GENOMIC DNA]</scope>
    <source>
        <strain evidence="2 3">108.79 E11</strain>
    </source>
</reference>
<dbReference type="PANTHER" id="PTHR36359">
    <property type="entry name" value="PROTEIN RESISTANCE TO PHYTOPHTHORA 1, CHLOROPLASTIC"/>
    <property type="match status" value="1"/>
</dbReference>
<comment type="caution">
    <text evidence="2">The sequence shown here is derived from an EMBL/GenBank/DDBJ whole genome shotgun (WGS) entry which is preliminary data.</text>
</comment>
<sequence length="227" mass="26435">MRVCAFQCNIFWTTQKKFAKVSTYRTFQPRTCCEKRIGWKLVRSSYETKKEENTLQTEELLNPSRVAFLEREYKQLLQNYEQTRDEDKKKAIQVKLKKVERNLGLEKRSFMTRGLRNVFIAQAVFSLIVGGLLASNKFPYIADVPLVLRALGFWMVWLFTIPSLRARKPVAAEKNALNVAFVVCPLANIVIPFVNKVCSSKEFTKYELFMEILGYFFALVCECVPDR</sequence>
<evidence type="ECO:0000313" key="3">
    <source>
        <dbReference type="Proteomes" id="UP001300502"/>
    </source>
</evidence>
<keyword evidence="1" id="KW-0472">Membrane</keyword>
<feature type="transmembrane region" description="Helical" evidence="1">
    <location>
        <begin position="176"/>
        <end position="194"/>
    </location>
</feature>
<evidence type="ECO:0000313" key="2">
    <source>
        <dbReference type="EMBL" id="KAK4528916.1"/>
    </source>
</evidence>
<evidence type="ECO:0000256" key="1">
    <source>
        <dbReference type="SAM" id="Phobius"/>
    </source>
</evidence>
<dbReference type="EMBL" id="JANCYU010000071">
    <property type="protein sequence ID" value="KAK4528916.1"/>
    <property type="molecule type" value="Genomic_DNA"/>
</dbReference>